<organism evidence="1 2">
    <name type="scientific">Amphibacillus marinus</name>
    <dbReference type="NCBI Taxonomy" id="872970"/>
    <lineage>
        <taxon>Bacteria</taxon>
        <taxon>Bacillati</taxon>
        <taxon>Bacillota</taxon>
        <taxon>Bacilli</taxon>
        <taxon>Bacillales</taxon>
        <taxon>Bacillaceae</taxon>
        <taxon>Amphibacillus</taxon>
    </lineage>
</organism>
<proteinExistence type="predicted"/>
<protein>
    <submittedName>
        <fullName evidence="1">Uncharacterized protein</fullName>
    </submittedName>
</protein>
<keyword evidence="2" id="KW-1185">Reference proteome</keyword>
<dbReference type="InterPro" id="IPR046126">
    <property type="entry name" value="DUF6123"/>
</dbReference>
<accession>A0A1H8GL80</accession>
<dbReference type="EMBL" id="FODJ01000001">
    <property type="protein sequence ID" value="SEN44589.1"/>
    <property type="molecule type" value="Genomic_DNA"/>
</dbReference>
<dbReference type="OrthoDB" id="2453381at2"/>
<gene>
    <name evidence="1" type="ORF">SAMN04488134_10199</name>
</gene>
<dbReference type="STRING" id="872970.SAMN04488134_10199"/>
<sequence>MGHLTLADYLEQLWVKGFKLSDEQVRFIYFGKQYTGANDDLARVAIKTTLRLQYQFDGSFYISLLELLKEHNIGTRQDAIALFKKKGLQ</sequence>
<reference evidence="1 2" key="1">
    <citation type="submission" date="2016-10" db="EMBL/GenBank/DDBJ databases">
        <authorList>
            <person name="de Groot N.N."/>
        </authorList>
    </citation>
    <scope>NUCLEOTIDE SEQUENCE [LARGE SCALE GENOMIC DNA]</scope>
    <source>
        <strain evidence="1 2">CGMCC 1.10434</strain>
    </source>
</reference>
<evidence type="ECO:0000313" key="2">
    <source>
        <dbReference type="Proteomes" id="UP000199300"/>
    </source>
</evidence>
<dbReference type="Proteomes" id="UP000199300">
    <property type="component" value="Unassembled WGS sequence"/>
</dbReference>
<dbReference type="RefSeq" id="WP_091493516.1">
    <property type="nucleotide sequence ID" value="NZ_FODJ01000001.1"/>
</dbReference>
<name>A0A1H8GL80_9BACI</name>
<evidence type="ECO:0000313" key="1">
    <source>
        <dbReference type="EMBL" id="SEN44589.1"/>
    </source>
</evidence>
<dbReference type="Pfam" id="PF19618">
    <property type="entry name" value="DUF6123"/>
    <property type="match status" value="1"/>
</dbReference>
<dbReference type="AlphaFoldDB" id="A0A1H8GL80"/>